<dbReference type="InterPro" id="IPR024603">
    <property type="entry name" value="COG_complex_COG2_C"/>
</dbReference>
<evidence type="ECO:0000256" key="1">
    <source>
        <dbReference type="ARBA" id="ARBA00004395"/>
    </source>
</evidence>
<dbReference type="InterPro" id="IPR009316">
    <property type="entry name" value="COG2"/>
</dbReference>
<evidence type="ECO:0000256" key="11">
    <source>
        <dbReference type="SAM" id="MobiDB-lite"/>
    </source>
</evidence>
<comment type="similarity">
    <text evidence="2">Belongs to the COG2 family.</text>
</comment>
<gene>
    <name evidence="15" type="ORF">INT44_008654</name>
</gene>
<feature type="region of interest" description="Disordered" evidence="11">
    <location>
        <begin position="652"/>
        <end position="675"/>
    </location>
</feature>
<feature type="compositionally biased region" description="Polar residues" evidence="11">
    <location>
        <begin position="652"/>
        <end position="673"/>
    </location>
</feature>
<keyword evidence="4" id="KW-0813">Transport</keyword>
<keyword evidence="16" id="KW-1185">Reference proteome</keyword>
<dbReference type="Proteomes" id="UP000612746">
    <property type="component" value="Unassembled WGS sequence"/>
</dbReference>
<evidence type="ECO:0000256" key="2">
    <source>
        <dbReference type="ARBA" id="ARBA00007603"/>
    </source>
</evidence>
<reference evidence="15" key="1">
    <citation type="submission" date="2020-12" db="EMBL/GenBank/DDBJ databases">
        <title>Metabolic potential, ecology and presence of endohyphal bacteria is reflected in genomic diversity of Mucoromycotina.</title>
        <authorList>
            <person name="Muszewska A."/>
            <person name="Okrasinska A."/>
            <person name="Steczkiewicz K."/>
            <person name="Drgas O."/>
            <person name="Orlowska M."/>
            <person name="Perlinska-Lenart U."/>
            <person name="Aleksandrzak-Piekarczyk T."/>
            <person name="Szatraj K."/>
            <person name="Zielenkiewicz U."/>
            <person name="Pilsyk S."/>
            <person name="Malc E."/>
            <person name="Mieczkowski P."/>
            <person name="Kruszewska J.S."/>
            <person name="Biernat P."/>
            <person name="Pawlowska J."/>
        </authorList>
    </citation>
    <scope>NUCLEOTIDE SEQUENCE</scope>
    <source>
        <strain evidence="15">WA0000051536</strain>
    </source>
</reference>
<comment type="caution">
    <text evidence="15">The sequence shown here is derived from an EMBL/GenBank/DDBJ whole genome shotgun (WGS) entry which is preliminary data.</text>
</comment>
<evidence type="ECO:0000313" key="16">
    <source>
        <dbReference type="Proteomes" id="UP000612746"/>
    </source>
</evidence>
<evidence type="ECO:0000259" key="14">
    <source>
        <dbReference type="Pfam" id="PF12022"/>
    </source>
</evidence>
<keyword evidence="8" id="KW-0333">Golgi apparatus</keyword>
<evidence type="ECO:0000256" key="12">
    <source>
        <dbReference type="SAM" id="Phobius"/>
    </source>
</evidence>
<keyword evidence="6" id="KW-0653">Protein transport</keyword>
<protein>
    <recommendedName>
        <fullName evidence="3">Conserved oligomeric Golgi complex subunit 2</fullName>
    </recommendedName>
    <alternativeName>
        <fullName evidence="10">Component of oligomeric Golgi complex 2</fullName>
    </alternativeName>
</protein>
<feature type="domain" description="COG complex component COG2 C-terminal" evidence="14">
    <location>
        <begin position="634"/>
        <end position="893"/>
    </location>
</feature>
<organism evidence="15 16">
    <name type="scientific">Umbelopsis vinacea</name>
    <dbReference type="NCBI Taxonomy" id="44442"/>
    <lineage>
        <taxon>Eukaryota</taxon>
        <taxon>Fungi</taxon>
        <taxon>Fungi incertae sedis</taxon>
        <taxon>Mucoromycota</taxon>
        <taxon>Mucoromycotina</taxon>
        <taxon>Umbelopsidomycetes</taxon>
        <taxon>Umbelopsidales</taxon>
        <taxon>Umbelopsidaceae</taxon>
        <taxon>Umbelopsis</taxon>
    </lineage>
</organism>
<evidence type="ECO:0000256" key="7">
    <source>
        <dbReference type="ARBA" id="ARBA00022989"/>
    </source>
</evidence>
<evidence type="ECO:0000313" key="15">
    <source>
        <dbReference type="EMBL" id="KAG2181838.1"/>
    </source>
</evidence>
<dbReference type="GO" id="GO:0006891">
    <property type="term" value="P:intra-Golgi vesicle-mediated transport"/>
    <property type="evidence" value="ECO:0007669"/>
    <property type="project" value="TreeGrafter"/>
</dbReference>
<dbReference type="PANTHER" id="PTHR12961">
    <property type="entry name" value="CONSERVED OLIGOMERIC GOLGI COMPLEX COMPONENT 2"/>
    <property type="match status" value="1"/>
</dbReference>
<evidence type="ECO:0000259" key="13">
    <source>
        <dbReference type="Pfam" id="PF06148"/>
    </source>
</evidence>
<dbReference type="Pfam" id="PF06148">
    <property type="entry name" value="COG2_N"/>
    <property type="match status" value="1"/>
</dbReference>
<dbReference type="Pfam" id="PF04145">
    <property type="entry name" value="Ctr"/>
    <property type="match status" value="1"/>
</dbReference>
<dbReference type="GO" id="GO:0000139">
    <property type="term" value="C:Golgi membrane"/>
    <property type="evidence" value="ECO:0007669"/>
    <property type="project" value="UniProtKB-SubCell"/>
</dbReference>
<evidence type="ECO:0000256" key="8">
    <source>
        <dbReference type="ARBA" id="ARBA00023034"/>
    </source>
</evidence>
<dbReference type="InterPro" id="IPR007274">
    <property type="entry name" value="Cop_transporter"/>
</dbReference>
<name>A0A8H7UJ93_9FUNG</name>
<evidence type="ECO:0000256" key="10">
    <source>
        <dbReference type="ARBA" id="ARBA00031344"/>
    </source>
</evidence>
<evidence type="ECO:0000256" key="9">
    <source>
        <dbReference type="ARBA" id="ARBA00023136"/>
    </source>
</evidence>
<evidence type="ECO:0000256" key="3">
    <source>
        <dbReference type="ARBA" id="ARBA00020977"/>
    </source>
</evidence>
<dbReference type="PANTHER" id="PTHR12961:SF0">
    <property type="entry name" value="CONSERVED OLIGOMERIC GOLGI COMPLEX SUBUNIT 2"/>
    <property type="match status" value="1"/>
</dbReference>
<keyword evidence="5 12" id="KW-0812">Transmembrane</keyword>
<dbReference type="OrthoDB" id="332281at2759"/>
<dbReference type="GO" id="GO:0005375">
    <property type="term" value="F:copper ion transmembrane transporter activity"/>
    <property type="evidence" value="ECO:0007669"/>
    <property type="project" value="InterPro"/>
</dbReference>
<dbReference type="InterPro" id="IPR024602">
    <property type="entry name" value="COG_su2_N"/>
</dbReference>
<comment type="subcellular location">
    <subcellularLocation>
        <location evidence="1">Golgi apparatus membrane</location>
        <topology evidence="1">Peripheral membrane protein</topology>
    </subcellularLocation>
</comment>
<dbReference type="GO" id="GO:0007030">
    <property type="term" value="P:Golgi organization"/>
    <property type="evidence" value="ECO:0007669"/>
    <property type="project" value="InterPro"/>
</dbReference>
<feature type="compositionally biased region" description="Polar residues" evidence="11">
    <location>
        <begin position="107"/>
        <end position="124"/>
    </location>
</feature>
<proteinExistence type="inferred from homology"/>
<feature type="region of interest" description="Disordered" evidence="11">
    <location>
        <begin position="78"/>
        <end position="124"/>
    </location>
</feature>
<keyword evidence="7 12" id="KW-1133">Transmembrane helix</keyword>
<sequence length="952" mass="107330">MDMSSDSMPMTMGTFHWTSVGDALWFDSWVPSSEGAYIGACIALFILAILARGSAALQYYVEGWLIIKEEKRLHASDNKSVRANSTVTKNTSVDESIDGLRRRDGDINQNEKPLEYSPSSTPTYMSKTKAPARLELPHVPAFHWQTDTLRSLLSTLVTFISYLLMLVVMTGNGAYFIVIIIGVFVGEMVFGRYRALRVPMPDQKKKRFVFDFDDTDDDYESATGALEPFGNNGIHRSAFTGSTFNADQYLTSRRHLGLAGLKTELNGHLRQLKSQLVELINRDYADFVNLSTNLKGLDKVMANLQLPIQDMRSDVTASLKLLLNIHESVTKVENLLQINQDGKKRQSTLLAINGELEENGDATNNLDKKQIERVAVEYNQMQHLVSRGKALPFVVENEWSHLSTALANALKEMKSIPTDSTVKASLIQCLRTYALLDQTTSAEQVIRRELIAPALSNIINRQALNSQPTEGSGQFNGNPLSAIYNKIIVFATDKLSPLTDITGRTLKGAHYEILVDCLWVDIVERINKECSSIFAPGIPDVFHKNYVTTIDFVTKFEALLPSRKSLLYLRNHSTYTEFMRRWQLLVYFQLRFKEIVFPVEDRLKINSFDMPIDIQPNGEYSLFHHVGQQASTNHKLIKRYDLWATNALANTSTETDKSQQGANTPSRPSTPIDNISVDETRNLRQLLVLAHDVDTLVNEVSTTIKELFEKEISLKLPETMRDEPLMKAKLITVLNVIDSLYLSLQTLANSVQPEVQRKLTVILSRRCIEVAKNVKSITTQYRHTNKRPPTEPSHYVSNILRPYTIVRDQNKSFIASSREHELITLVAEAVTARYTQNIADMLSSMQKVEESLKKLKKNRKGGAMGASLLVGSSSSEPSMSDEDKIRLQVYLDVKAYGVQLKNAGLDVESFTPYCSLFDIVKQYGKSLIVLCRSPVTVDDDVYIYLFFLHQSP</sequence>
<accession>A0A8H7UJ93</accession>
<dbReference type="AlphaFoldDB" id="A0A8H7UJ93"/>
<dbReference type="EMBL" id="JAEPRA010000008">
    <property type="protein sequence ID" value="KAG2181838.1"/>
    <property type="molecule type" value="Genomic_DNA"/>
</dbReference>
<feature type="transmembrane region" description="Helical" evidence="12">
    <location>
        <begin position="36"/>
        <end position="61"/>
    </location>
</feature>
<evidence type="ECO:0000256" key="6">
    <source>
        <dbReference type="ARBA" id="ARBA00022927"/>
    </source>
</evidence>
<feature type="compositionally biased region" description="Polar residues" evidence="11">
    <location>
        <begin position="81"/>
        <end position="94"/>
    </location>
</feature>
<evidence type="ECO:0000256" key="5">
    <source>
        <dbReference type="ARBA" id="ARBA00022692"/>
    </source>
</evidence>
<keyword evidence="9 12" id="KW-0472">Membrane</keyword>
<dbReference type="GO" id="GO:0017119">
    <property type="term" value="C:Golgi transport complex"/>
    <property type="evidence" value="ECO:0007669"/>
    <property type="project" value="TreeGrafter"/>
</dbReference>
<evidence type="ECO:0000256" key="4">
    <source>
        <dbReference type="ARBA" id="ARBA00022448"/>
    </source>
</evidence>
<dbReference type="Pfam" id="PF12022">
    <property type="entry name" value="COG2_C"/>
    <property type="match status" value="1"/>
</dbReference>
<feature type="domain" description="Conserved oligomeric Golgi complex subunit 2 N-terminal" evidence="13">
    <location>
        <begin position="236"/>
        <end position="304"/>
    </location>
</feature>
<dbReference type="GO" id="GO:0015031">
    <property type="term" value="P:protein transport"/>
    <property type="evidence" value="ECO:0007669"/>
    <property type="project" value="UniProtKB-KW"/>
</dbReference>